<dbReference type="InterPro" id="IPR005119">
    <property type="entry name" value="LysR_subst-bd"/>
</dbReference>
<dbReference type="InterPro" id="IPR036388">
    <property type="entry name" value="WH-like_DNA-bd_sf"/>
</dbReference>
<dbReference type="Gene3D" id="1.10.10.10">
    <property type="entry name" value="Winged helix-like DNA-binding domain superfamily/Winged helix DNA-binding domain"/>
    <property type="match status" value="1"/>
</dbReference>
<dbReference type="KEGG" id="bhz:ACR54_03686"/>
<dbReference type="PANTHER" id="PTHR30537">
    <property type="entry name" value="HTH-TYPE TRANSCRIPTIONAL REGULATOR"/>
    <property type="match status" value="1"/>
</dbReference>
<dbReference type="GO" id="GO:0043565">
    <property type="term" value="F:sequence-specific DNA binding"/>
    <property type="evidence" value="ECO:0007669"/>
    <property type="project" value="TreeGrafter"/>
</dbReference>
<feature type="domain" description="HTH lysR-type" evidence="5">
    <location>
        <begin position="5"/>
        <end position="62"/>
    </location>
</feature>
<evidence type="ECO:0000313" key="6">
    <source>
        <dbReference type="EMBL" id="AZW17588.1"/>
    </source>
</evidence>
<sequence>MDALPPLNALRCFDVVGRVGSINGAAAELCVTPAAVSRQIRQLEEHLGLRLFLRQHRRIVLTDAGRRYHADIARLFSGLHRATAELGERSRRRQFVIKAPHSVAMRWLLPRLSGLHRDHPDIDVKLHTSVEPPDFEREDLDAAICMGDGHWRGLLSYKLMVNELLPVCTPAKRARLRKPADLAREVLLHTLARPDYWEIWLRAAGVREIDVARGLRYESSALAYEAALEGYGVAIAQKPLVQKELQEGRLVAPFDLTVDLGAQSYYFVLPPQAYRRSSRELRQFRAWVASFALP</sequence>
<dbReference type="PROSITE" id="PS50931">
    <property type="entry name" value="HTH_LYSR"/>
    <property type="match status" value="1"/>
</dbReference>
<dbReference type="InterPro" id="IPR000847">
    <property type="entry name" value="LysR_HTH_N"/>
</dbReference>
<evidence type="ECO:0000256" key="2">
    <source>
        <dbReference type="ARBA" id="ARBA00023015"/>
    </source>
</evidence>
<comment type="similarity">
    <text evidence="1">Belongs to the LysR transcriptional regulatory family.</text>
</comment>
<protein>
    <submittedName>
        <fullName evidence="6">Transcriptional regulator GcvA</fullName>
    </submittedName>
</protein>
<accession>A0AAN1RY01</accession>
<dbReference type="FunFam" id="1.10.10.10:FF:000038">
    <property type="entry name" value="Glycine cleavage system transcriptional activator"/>
    <property type="match status" value="1"/>
</dbReference>
<dbReference type="GO" id="GO:0003700">
    <property type="term" value="F:DNA-binding transcription factor activity"/>
    <property type="evidence" value="ECO:0007669"/>
    <property type="project" value="InterPro"/>
</dbReference>
<proteinExistence type="inferred from homology"/>
<dbReference type="GO" id="GO:0006351">
    <property type="term" value="P:DNA-templated transcription"/>
    <property type="evidence" value="ECO:0007669"/>
    <property type="project" value="TreeGrafter"/>
</dbReference>
<dbReference type="GeneID" id="92995081"/>
<evidence type="ECO:0000256" key="1">
    <source>
        <dbReference type="ARBA" id="ARBA00009437"/>
    </source>
</evidence>
<dbReference type="InterPro" id="IPR058163">
    <property type="entry name" value="LysR-type_TF_proteobact-type"/>
</dbReference>
<name>A0AAN1RY01_9BORD</name>
<dbReference type="PANTHER" id="PTHR30537:SF74">
    <property type="entry name" value="HTH-TYPE TRANSCRIPTIONAL REGULATOR TRPI"/>
    <property type="match status" value="1"/>
</dbReference>
<dbReference type="CDD" id="cd08432">
    <property type="entry name" value="PBP2_GcdR_TrpI_HvrB_AmpR_like"/>
    <property type="match status" value="1"/>
</dbReference>
<reference evidence="7" key="1">
    <citation type="submission" date="2017-10" db="EMBL/GenBank/DDBJ databases">
        <title>Whole genome sequencing of various Bordetella species.</title>
        <authorList>
            <person name="Weigand M.R."/>
            <person name="Loparev V."/>
            <person name="Peng Y."/>
            <person name="Bowden K.E."/>
            <person name="Tondella M.L."/>
            <person name="Williams M.M."/>
        </authorList>
    </citation>
    <scope>NUCLEOTIDE SEQUENCE [LARGE SCALE GENOMIC DNA]</scope>
    <source>
        <strain evidence="7">H720</strain>
    </source>
</reference>
<keyword evidence="2" id="KW-0805">Transcription regulation</keyword>
<dbReference type="Gene3D" id="3.40.190.10">
    <property type="entry name" value="Periplasmic binding protein-like II"/>
    <property type="match status" value="2"/>
</dbReference>
<dbReference type="RefSeq" id="WP_029581393.1">
    <property type="nucleotide sequence ID" value="NZ_CP012076.1"/>
</dbReference>
<keyword evidence="4" id="KW-0804">Transcription</keyword>
<organism evidence="6 7">
    <name type="scientific">Bordetella hinzii</name>
    <dbReference type="NCBI Taxonomy" id="103855"/>
    <lineage>
        <taxon>Bacteria</taxon>
        <taxon>Pseudomonadati</taxon>
        <taxon>Pseudomonadota</taxon>
        <taxon>Betaproteobacteria</taxon>
        <taxon>Burkholderiales</taxon>
        <taxon>Alcaligenaceae</taxon>
        <taxon>Bordetella</taxon>
    </lineage>
</organism>
<dbReference type="EMBL" id="CP024172">
    <property type="protein sequence ID" value="AZW17588.1"/>
    <property type="molecule type" value="Genomic_DNA"/>
</dbReference>
<evidence type="ECO:0000259" key="5">
    <source>
        <dbReference type="PROSITE" id="PS50931"/>
    </source>
</evidence>
<dbReference type="FunFam" id="3.40.190.10:FF:000017">
    <property type="entry name" value="Glycine cleavage system transcriptional activator"/>
    <property type="match status" value="1"/>
</dbReference>
<dbReference type="PRINTS" id="PR00039">
    <property type="entry name" value="HTHLYSR"/>
</dbReference>
<keyword evidence="3" id="KW-0238">DNA-binding</keyword>
<dbReference type="AlphaFoldDB" id="A0AAN1RY01"/>
<dbReference type="Proteomes" id="UP000282741">
    <property type="component" value="Chromosome"/>
</dbReference>
<dbReference type="Pfam" id="PF03466">
    <property type="entry name" value="LysR_substrate"/>
    <property type="match status" value="1"/>
</dbReference>
<evidence type="ECO:0000256" key="4">
    <source>
        <dbReference type="ARBA" id="ARBA00023163"/>
    </source>
</evidence>
<dbReference type="InterPro" id="IPR036390">
    <property type="entry name" value="WH_DNA-bd_sf"/>
</dbReference>
<gene>
    <name evidence="6" type="ORF">CS347_12835</name>
</gene>
<dbReference type="SUPFAM" id="SSF46785">
    <property type="entry name" value="Winged helix' DNA-binding domain"/>
    <property type="match status" value="1"/>
</dbReference>
<dbReference type="NCBIfam" id="NF008352">
    <property type="entry name" value="PRK11139.1"/>
    <property type="match status" value="1"/>
</dbReference>
<evidence type="ECO:0000256" key="3">
    <source>
        <dbReference type="ARBA" id="ARBA00023125"/>
    </source>
</evidence>
<dbReference type="SUPFAM" id="SSF53850">
    <property type="entry name" value="Periplasmic binding protein-like II"/>
    <property type="match status" value="1"/>
</dbReference>
<evidence type="ECO:0000313" key="7">
    <source>
        <dbReference type="Proteomes" id="UP000282741"/>
    </source>
</evidence>
<dbReference type="Pfam" id="PF00126">
    <property type="entry name" value="HTH_1"/>
    <property type="match status" value="1"/>
</dbReference>